<feature type="domain" description="DUF5979" evidence="2">
    <location>
        <begin position="916"/>
        <end position="1015"/>
    </location>
</feature>
<evidence type="ECO:0000259" key="3">
    <source>
        <dbReference type="Pfam" id="PF20597"/>
    </source>
</evidence>
<evidence type="ECO:0000259" key="2">
    <source>
        <dbReference type="Pfam" id="PF19407"/>
    </source>
</evidence>
<dbReference type="EMBL" id="JACSQQ010000003">
    <property type="protein sequence ID" value="MBD7949271.1"/>
    <property type="molecule type" value="Genomic_DNA"/>
</dbReference>
<feature type="domain" description="DUF5979" evidence="2">
    <location>
        <begin position="700"/>
        <end position="798"/>
    </location>
</feature>
<feature type="domain" description="DUF5979" evidence="2">
    <location>
        <begin position="1236"/>
        <end position="1335"/>
    </location>
</feature>
<dbReference type="Pfam" id="PF19407">
    <property type="entry name" value="DUF5979"/>
    <property type="match status" value="10"/>
</dbReference>
<feature type="domain" description="Choice-of-anchor A" evidence="3">
    <location>
        <begin position="80"/>
        <end position="340"/>
    </location>
</feature>
<feature type="domain" description="DUF5979" evidence="2">
    <location>
        <begin position="593"/>
        <end position="692"/>
    </location>
</feature>
<keyword evidence="1" id="KW-1133">Transmembrane helix</keyword>
<proteinExistence type="predicted"/>
<gene>
    <name evidence="4" type="ORF">H9652_02465</name>
</gene>
<organism evidence="4 5">
    <name type="scientific">Oerskovia rustica</name>
    <dbReference type="NCBI Taxonomy" id="2762237"/>
    <lineage>
        <taxon>Bacteria</taxon>
        <taxon>Bacillati</taxon>
        <taxon>Actinomycetota</taxon>
        <taxon>Actinomycetes</taxon>
        <taxon>Micrococcales</taxon>
        <taxon>Cellulomonadaceae</taxon>
        <taxon>Oerskovia</taxon>
    </lineage>
</organism>
<evidence type="ECO:0000313" key="5">
    <source>
        <dbReference type="Proteomes" id="UP000641803"/>
    </source>
</evidence>
<dbReference type="InterPro" id="IPR046022">
    <property type="entry name" value="DUF5979"/>
</dbReference>
<dbReference type="Proteomes" id="UP000641803">
    <property type="component" value="Unassembled WGS sequence"/>
</dbReference>
<feature type="domain" description="DUF5979" evidence="2">
    <location>
        <begin position="1022"/>
        <end position="1121"/>
    </location>
</feature>
<feature type="transmembrane region" description="Helical" evidence="1">
    <location>
        <begin position="1463"/>
        <end position="1484"/>
    </location>
</feature>
<protein>
    <submittedName>
        <fullName evidence="4">Choice-of-anchor A family protein</fullName>
    </submittedName>
</protein>
<keyword evidence="1" id="KW-0472">Membrane</keyword>
<feature type="domain" description="DUF5979" evidence="2">
    <location>
        <begin position="484"/>
        <end position="582"/>
    </location>
</feature>
<dbReference type="NCBIfam" id="TIGR04215">
    <property type="entry name" value="choice_anch_A"/>
    <property type="match status" value="1"/>
</dbReference>
<evidence type="ECO:0000313" key="4">
    <source>
        <dbReference type="EMBL" id="MBD7949271.1"/>
    </source>
</evidence>
<dbReference type="InterPro" id="IPR026588">
    <property type="entry name" value="Choice_anch_A"/>
</dbReference>
<sequence>MSTPHRARRAGSPFGRAVAAATAAVLALTGAVALGAGPLVAPASAAAKAQLPQCPAPGEMPNVSTGVPIFTDSNVAVWVGGNYSALHSAAESEGVLVVEGDATFDAPGNFSIGAVGAGSQIAPPDGSTMLHVGGSMTVGAETGITVGSTQPNGGGVNVGGTLTIDGSLSTTGSASSAPVQQGIGAPAALAPWADFRTVVEDTSATIASWGGTAVTRSGNQLTFTGSGTDDPQVFTIPATLLDGAKEMYFVGIPDKVSIAINVTGTEPVDIAPNYWSGNGTGFINDFNTPGFGNWAARTLWNFVETPSLSIGRGDQFLGTILAPAADATISTATNGRVIVGGDLSFGIDGLTTGLEMHSYPWTGPGPFTCLSVEPGGFTVAKSVVGDGADLVPAGTEFTVAYSYTANGTPVTGTLTVKADGTVVDGPAGLPAGTVVTLSEPELPVVPGVEWGTPSFAPSDTVTVGASGKTAVRLTNTASAQLGGFSVAKALTGLAAGQVPANTEFTVAYTVTVDGTSTQGTVKVLADGTVVDGPQDLPVGAVVTFTEIDLPTVPGVVWGAPSFDPASVTVADGTNPLVTLTNSADAAVIPVGGFSVQKVVDNAPAGTVPADTAFTVAYSYELDGAPLSGTLTVRADGAVVDGPQNLPAGTVVTFGEVSLPDVDGVVWGAPVFSPESLVVGANENAKVTLTNTAEEARAGGFSMAKSVTGAAAGKVPAGTEFTVRYAYDLDGVPTSGTMSVTADGTVVDSPQNLREGTVVTFEEIALPAVDGVVWGTPVFSPESLVVGANEKAKVTLTNTALDAPAGGFSLAKAVTGLAADQVPDATEFTVRYSYDLGGVATTGDLTVSADGTVVDGPQNLPVGTVVTFDEIDLPSVDGVVWGAPVFSPASVTIADGENALVTVTNTANAVVVPLGGFSMAKSVTGEAAGRVPAGTEFTATYEYTVGSATLGGTLTLLADGTVVDGPQNLVAGTVVTFTELAPAHVVGVEWGAPVFSPASVTIGSGENTAVTLTNTADLAVGTFSITKAVTGAAADLVPDGTEFTVQYSYEQDGQTQTGTLAGLTDGTPVLFPGNLVEGTVVTLGEIALPDIDGVVWGTPVFSPDVVTIGADQTVEVTLTNTADAEPAGGFSMSKSVVGETAGQVPGDTEFNVAYSYDLGGSPASGTLVVRADGTVVDGPQNLPVGTVVTFDEIDLPSVDGVVWGAPEFSPASVTVADGENTAVSLTNTANAEPAGGFSLSKVVEGSGASVVPAGTEFTVAYSYELDGQAVAGTATVRADGTVVNGPQNLPVGTVVTFTEIDLPAVAGVVWGTPVFSPAQVTIADGENAAVTLTNTADVVAAQVGGFTITKEVTGTNASKVPADTQFTVAISGTVNGEHTEGTLTVRADGTVVEGPANLPAGTVVDLAEVDLPKVAGVRWGSPVFTVDGEKVTSVTIGAGQTVAVTLTNTANTADGGLAATGARVAGIAAVALLLVGGGGALLVGARRRRA</sequence>
<feature type="domain" description="DUF5979" evidence="2">
    <location>
        <begin position="807"/>
        <end position="905"/>
    </location>
</feature>
<keyword evidence="5" id="KW-1185">Reference proteome</keyword>
<comment type="caution">
    <text evidence="4">The sequence shown here is derived from an EMBL/GenBank/DDBJ whole genome shotgun (WGS) entry which is preliminary data.</text>
</comment>
<feature type="domain" description="DUF5979" evidence="2">
    <location>
        <begin position="377"/>
        <end position="476"/>
    </location>
</feature>
<feature type="domain" description="DUF5979" evidence="2">
    <location>
        <begin position="1129"/>
        <end position="1227"/>
    </location>
</feature>
<evidence type="ECO:0000256" key="1">
    <source>
        <dbReference type="SAM" id="Phobius"/>
    </source>
</evidence>
<keyword evidence="1" id="KW-0812">Transmembrane</keyword>
<accession>A0ABR8RN94</accession>
<name>A0ABR8RN94_9CELL</name>
<reference evidence="4 5" key="1">
    <citation type="submission" date="2020-08" db="EMBL/GenBank/DDBJ databases">
        <title>A Genomic Blueprint of the Chicken Gut Microbiome.</title>
        <authorList>
            <person name="Gilroy R."/>
            <person name="Ravi A."/>
            <person name="Getino M."/>
            <person name="Pursley I."/>
            <person name="Horton D.L."/>
            <person name="Alikhan N.-F."/>
            <person name="Baker D."/>
            <person name="Gharbi K."/>
            <person name="Hall N."/>
            <person name="Watson M."/>
            <person name="Adriaenssens E.M."/>
            <person name="Foster-Nyarko E."/>
            <person name="Jarju S."/>
            <person name="Secka A."/>
            <person name="Antonio M."/>
            <person name="Oren A."/>
            <person name="Chaudhuri R."/>
            <person name="La Ragione R.M."/>
            <person name="Hildebrand F."/>
            <person name="Pallen M.J."/>
        </authorList>
    </citation>
    <scope>NUCLEOTIDE SEQUENCE [LARGE SCALE GENOMIC DNA]</scope>
    <source>
        <strain evidence="4 5">Sa4CUA1</strain>
    </source>
</reference>
<dbReference type="Pfam" id="PF20597">
    <property type="entry name" value="pAdhesive_15"/>
    <property type="match status" value="1"/>
</dbReference>
<dbReference type="RefSeq" id="WP_191794507.1">
    <property type="nucleotide sequence ID" value="NZ_JACSQQ010000003.1"/>
</dbReference>
<feature type="domain" description="DUF5979" evidence="2">
    <location>
        <begin position="1345"/>
        <end position="1448"/>
    </location>
</feature>